<protein>
    <submittedName>
        <fullName evidence="1">Uncharacterized protein</fullName>
    </submittedName>
</protein>
<gene>
    <name evidence="1" type="ORF">NIES2119_25700</name>
</gene>
<name>A0A1U7I821_9CYAN</name>
<reference evidence="1 2" key="1">
    <citation type="submission" date="2016-11" db="EMBL/GenBank/DDBJ databases">
        <title>Draft Genome Sequences of Nine Cyanobacterial Strains from Diverse Habitats.</title>
        <authorList>
            <person name="Zhu T."/>
            <person name="Hou S."/>
            <person name="Lu X."/>
            <person name="Hess W.R."/>
        </authorList>
    </citation>
    <scope>NUCLEOTIDE SEQUENCE [LARGE SCALE GENOMIC DNA]</scope>
    <source>
        <strain evidence="1 2">IAM M-71</strain>
    </source>
</reference>
<evidence type="ECO:0000313" key="2">
    <source>
        <dbReference type="Proteomes" id="UP000185860"/>
    </source>
</evidence>
<dbReference type="EMBL" id="MRCE01000038">
    <property type="protein sequence ID" value="OKH32539.1"/>
    <property type="molecule type" value="Genomic_DNA"/>
</dbReference>
<comment type="caution">
    <text evidence="1">The sequence shown here is derived from an EMBL/GenBank/DDBJ whole genome shotgun (WGS) entry which is preliminary data.</text>
</comment>
<dbReference type="AlphaFoldDB" id="A0A1U7I821"/>
<accession>A0A1U7I821</accession>
<proteinExistence type="predicted"/>
<evidence type="ECO:0000313" key="1">
    <source>
        <dbReference type="EMBL" id="OKH32539.1"/>
    </source>
</evidence>
<dbReference type="Proteomes" id="UP000185860">
    <property type="component" value="Unassembled WGS sequence"/>
</dbReference>
<organism evidence="1 2">
    <name type="scientific">[Phormidium ambiguum] IAM M-71</name>
    <dbReference type="NCBI Taxonomy" id="454136"/>
    <lineage>
        <taxon>Bacteria</taxon>
        <taxon>Bacillati</taxon>
        <taxon>Cyanobacteriota</taxon>
        <taxon>Cyanophyceae</taxon>
        <taxon>Oscillatoriophycideae</taxon>
        <taxon>Aerosakkonematales</taxon>
        <taxon>Aerosakkonemataceae</taxon>
        <taxon>Floridanema</taxon>
    </lineage>
</organism>
<sequence length="79" mass="8557">MNCGFLFPVFQTDCYPITYGRKVLMSACLVSKFTCNFGGEFSLFGVENVGRFMFLCNSTNGVAVPILASETVGKKLAPA</sequence>